<name>F4XQJ6_9CYAN</name>
<gene>
    <name evidence="1" type="ORF">LYNGBM3L_52380</name>
</gene>
<dbReference type="Proteomes" id="UP000003959">
    <property type="component" value="Unassembled WGS sequence"/>
</dbReference>
<dbReference type="HOGENOM" id="CLU_2523897_0_0_3"/>
<proteinExistence type="predicted"/>
<sequence length="84" mass="9594">MRCYQPKAKAKGKSPDFEFYFKLTADSTSTSVSHSRSVAIGQGSRLNAYELGMGNIKQQWFDQLQGNLTQSEFSTLWDLFQQVY</sequence>
<evidence type="ECO:0000313" key="1">
    <source>
        <dbReference type="EMBL" id="EGJ33120.1"/>
    </source>
</evidence>
<accession>F4XQJ6</accession>
<dbReference type="RefSeq" id="WP_008182940.1">
    <property type="nucleotide sequence ID" value="NZ_GL890871.1"/>
</dbReference>
<organism evidence="1 2">
    <name type="scientific">Moorena producens 3L</name>
    <dbReference type="NCBI Taxonomy" id="489825"/>
    <lineage>
        <taxon>Bacteria</taxon>
        <taxon>Bacillati</taxon>
        <taxon>Cyanobacteriota</taxon>
        <taxon>Cyanophyceae</taxon>
        <taxon>Coleofasciculales</taxon>
        <taxon>Coleofasciculaceae</taxon>
        <taxon>Moorena</taxon>
    </lineage>
</organism>
<protein>
    <submittedName>
        <fullName evidence="1">Uncharacterized protein</fullName>
    </submittedName>
</protein>
<dbReference type="EMBL" id="GL890871">
    <property type="protein sequence ID" value="EGJ33120.1"/>
    <property type="molecule type" value="Genomic_DNA"/>
</dbReference>
<reference evidence="2" key="1">
    <citation type="journal article" date="2011" name="Proc. Natl. Acad. Sci. U.S.A.">
        <title>Genomic insights into the physiology and ecology of the marine filamentous cyanobacterium Lyngbya majuscula.</title>
        <authorList>
            <person name="Jones A.C."/>
            <person name="Monroe E.A."/>
            <person name="Podell S."/>
            <person name="Hess W.R."/>
            <person name="Klages S."/>
            <person name="Esquenazi E."/>
            <person name="Niessen S."/>
            <person name="Hoover H."/>
            <person name="Rothmann M."/>
            <person name="Lasken R.S."/>
            <person name="Yates J.R.III."/>
            <person name="Reinhardt R."/>
            <person name="Kube M."/>
            <person name="Burkart M.D."/>
            <person name="Allen E.E."/>
            <person name="Dorrestein P.C."/>
            <person name="Gerwick W.H."/>
            <person name="Gerwick L."/>
        </authorList>
    </citation>
    <scope>NUCLEOTIDE SEQUENCE [LARGE SCALE GENOMIC DNA]</scope>
    <source>
        <strain evidence="2">3L</strain>
    </source>
</reference>
<dbReference type="AlphaFoldDB" id="F4XQJ6"/>
<keyword evidence="2" id="KW-1185">Reference proteome</keyword>
<evidence type="ECO:0000313" key="2">
    <source>
        <dbReference type="Proteomes" id="UP000003959"/>
    </source>
</evidence>